<reference evidence="2 3" key="1">
    <citation type="submission" date="2023-11" db="EMBL/GenBank/DDBJ databases">
        <authorList>
            <person name="Cook R."/>
            <person name="Crisci M."/>
            <person name="Pye H."/>
            <person name="Adriaenssens E."/>
            <person name="Santini J."/>
        </authorList>
    </citation>
    <scope>NUCLEOTIDE SEQUENCE [LARGE SCALE GENOMIC DNA]</scope>
    <source>
        <strain evidence="2">Lak_Megaphage_Sonny</strain>
    </source>
</reference>
<dbReference type="Proteomes" id="UP001358193">
    <property type="component" value="Segment"/>
</dbReference>
<feature type="transmembrane region" description="Helical" evidence="1">
    <location>
        <begin position="37"/>
        <end position="59"/>
    </location>
</feature>
<protein>
    <submittedName>
        <fullName evidence="2">Uncharacterized protein</fullName>
    </submittedName>
</protein>
<evidence type="ECO:0000313" key="2">
    <source>
        <dbReference type="EMBL" id="WQJ53462.1"/>
    </source>
</evidence>
<evidence type="ECO:0000256" key="1">
    <source>
        <dbReference type="SAM" id="Phobius"/>
    </source>
</evidence>
<sequence length="233" mass="25989">MRFIILFLAYLPIVIAVVGFIMWIIPRKKTYIDSLSFRQIIGKLLFFIGLILSIAHFGASHHSTLFEQCGEDSVYCYRFLALPKDTVYANNDSLKSDITYLNDNDSIFYIPFEESNGVKHIKLKAGNAVINAIFDTGCSYAIVMTVNDYYKLVGAGVIKENEFTESTHAIIANGDSVDIHMFTLPECMAGNIRLSNIHCGVANNCPETLVGNSIFQNADVTIDNVNKQLIVKI</sequence>
<keyword evidence="1" id="KW-1133">Transmembrane helix</keyword>
<name>A0ABZ0Z4R6_9CAUD</name>
<keyword evidence="3" id="KW-1185">Reference proteome</keyword>
<keyword evidence="1" id="KW-0812">Transmembrane</keyword>
<keyword evidence="1" id="KW-0472">Membrane</keyword>
<dbReference type="InterPro" id="IPR021109">
    <property type="entry name" value="Peptidase_aspartic_dom_sf"/>
</dbReference>
<feature type="transmembrane region" description="Helical" evidence="1">
    <location>
        <begin position="6"/>
        <end position="25"/>
    </location>
</feature>
<dbReference type="EMBL" id="OR769223">
    <property type="protein sequence ID" value="WQJ53462.1"/>
    <property type="molecule type" value="Genomic_DNA"/>
</dbReference>
<organism evidence="2 3">
    <name type="scientific">phage Lak_Megaphage_Sonny</name>
    <dbReference type="NCBI Taxonomy" id="3109229"/>
    <lineage>
        <taxon>Viruses</taxon>
        <taxon>Duplodnaviria</taxon>
        <taxon>Heunggongvirae</taxon>
        <taxon>Uroviricota</taxon>
        <taxon>Caudoviricetes</taxon>
        <taxon>Caudoviricetes code 15 clade</taxon>
    </lineage>
</organism>
<proteinExistence type="predicted"/>
<evidence type="ECO:0000313" key="3">
    <source>
        <dbReference type="Proteomes" id="UP001358193"/>
    </source>
</evidence>
<accession>A0ABZ0Z4R6</accession>
<dbReference type="Gene3D" id="2.40.70.10">
    <property type="entry name" value="Acid Proteases"/>
    <property type="match status" value="1"/>
</dbReference>